<keyword evidence="3" id="KW-1185">Reference proteome</keyword>
<feature type="transmembrane region" description="Helical" evidence="1">
    <location>
        <begin position="7"/>
        <end position="40"/>
    </location>
</feature>
<name>A0ABY7RAY9_9PSED</name>
<keyword evidence="1" id="KW-0472">Membrane</keyword>
<dbReference type="Proteomes" id="UP001214301">
    <property type="component" value="Chromosome"/>
</dbReference>
<evidence type="ECO:0000313" key="2">
    <source>
        <dbReference type="EMBL" id="WCI00953.1"/>
    </source>
</evidence>
<accession>A0ABY7RAY9</accession>
<protein>
    <submittedName>
        <fullName evidence="2">Uncharacterized protein</fullName>
    </submittedName>
</protein>
<dbReference type="EMBL" id="CP116669">
    <property type="protein sequence ID" value="WCI00953.1"/>
    <property type="molecule type" value="Genomic_DNA"/>
</dbReference>
<organism evidence="2 3">
    <name type="scientific">Pseudomonas capeferrum</name>
    <dbReference type="NCBI Taxonomy" id="1495066"/>
    <lineage>
        <taxon>Bacteria</taxon>
        <taxon>Pseudomonadati</taxon>
        <taxon>Pseudomonadota</taxon>
        <taxon>Gammaproteobacteria</taxon>
        <taxon>Pseudomonadales</taxon>
        <taxon>Pseudomonadaceae</taxon>
        <taxon>Pseudomonas</taxon>
    </lineage>
</organism>
<evidence type="ECO:0000256" key="1">
    <source>
        <dbReference type="SAM" id="Phobius"/>
    </source>
</evidence>
<dbReference type="RefSeq" id="WP_178119813.1">
    <property type="nucleotide sequence ID" value="NZ_CP116669.1"/>
</dbReference>
<sequence length="53" mass="5513">MPEGTKLALLLAALLNAVIGLLHLAIIVVSTLVSLGFGLVHLLGVVQQWPVLS</sequence>
<proteinExistence type="predicted"/>
<gene>
    <name evidence="2" type="ORF">PMC74_03390</name>
</gene>
<keyword evidence="1" id="KW-1133">Transmembrane helix</keyword>
<reference evidence="2 3" key="1">
    <citation type="journal article" date="2020" name="Front. Microbiol.">
        <title>Toward Biorecycling: Isolation of a Soil Bacterium That Grows on a Polyurethane Oligomer and Monomer.</title>
        <authorList>
            <person name="Espinosa M.J.C."/>
            <person name="Blanco A.C."/>
            <person name="Schmidgall T."/>
            <person name="Atanasoff-Kardjalieff A.K."/>
            <person name="Kappelmeyer U."/>
            <person name="Tischler D."/>
            <person name="Pieper D.H."/>
            <person name="Heipieper H.J."/>
            <person name="Eberlein C."/>
        </authorList>
    </citation>
    <scope>NUCLEOTIDE SEQUENCE [LARGE SCALE GENOMIC DNA]</scope>
    <source>
        <strain evidence="2 3">TDA1</strain>
    </source>
</reference>
<evidence type="ECO:0000313" key="3">
    <source>
        <dbReference type="Proteomes" id="UP001214301"/>
    </source>
</evidence>
<keyword evidence="1" id="KW-0812">Transmembrane</keyword>